<keyword evidence="3" id="KW-1185">Reference proteome</keyword>
<dbReference type="AlphaFoldDB" id="A0A565BGQ1"/>
<organism evidence="2 3">
    <name type="scientific">Arabis nemorensis</name>
    <dbReference type="NCBI Taxonomy" id="586526"/>
    <lineage>
        <taxon>Eukaryota</taxon>
        <taxon>Viridiplantae</taxon>
        <taxon>Streptophyta</taxon>
        <taxon>Embryophyta</taxon>
        <taxon>Tracheophyta</taxon>
        <taxon>Spermatophyta</taxon>
        <taxon>Magnoliopsida</taxon>
        <taxon>eudicotyledons</taxon>
        <taxon>Gunneridae</taxon>
        <taxon>Pentapetalae</taxon>
        <taxon>rosids</taxon>
        <taxon>malvids</taxon>
        <taxon>Brassicales</taxon>
        <taxon>Brassicaceae</taxon>
        <taxon>Arabideae</taxon>
        <taxon>Arabis</taxon>
    </lineage>
</organism>
<protein>
    <submittedName>
        <fullName evidence="2">Uncharacterized protein</fullName>
    </submittedName>
</protein>
<proteinExistence type="predicted"/>
<dbReference type="Proteomes" id="UP000489600">
    <property type="component" value="Unassembled WGS sequence"/>
</dbReference>
<dbReference type="EMBL" id="CABITT030000004">
    <property type="protein sequence ID" value="VVB00037.1"/>
    <property type="molecule type" value="Genomic_DNA"/>
</dbReference>
<evidence type="ECO:0000313" key="3">
    <source>
        <dbReference type="Proteomes" id="UP000489600"/>
    </source>
</evidence>
<gene>
    <name evidence="2" type="ORF">ANE_LOCUS10481</name>
</gene>
<sequence length="165" mass="18132">MVISNVPDKGNGLVFNFETQATLNAKEKVGSENQRLMTDAIRSGRAMGIKPLEMHTQSEQVVGNFLVDLPENQSCSMVFRAGPSLAGYSVTSLMDRKPRRRPNRATRRKRKVEDGQLLEIVVKTAPKKLFDKGSGHALEPGEGGDQGPVVNERVVKRKGADECQV</sequence>
<accession>A0A565BGQ1</accession>
<evidence type="ECO:0000313" key="2">
    <source>
        <dbReference type="EMBL" id="VVB00037.1"/>
    </source>
</evidence>
<reference evidence="2" key="1">
    <citation type="submission" date="2019-07" db="EMBL/GenBank/DDBJ databases">
        <authorList>
            <person name="Dittberner H."/>
        </authorList>
    </citation>
    <scope>NUCLEOTIDE SEQUENCE [LARGE SCALE GENOMIC DNA]</scope>
</reference>
<evidence type="ECO:0000256" key="1">
    <source>
        <dbReference type="SAM" id="MobiDB-lite"/>
    </source>
</evidence>
<comment type="caution">
    <text evidence="2">The sequence shown here is derived from an EMBL/GenBank/DDBJ whole genome shotgun (WGS) entry which is preliminary data.</text>
</comment>
<name>A0A565BGQ1_9BRAS</name>
<feature type="region of interest" description="Disordered" evidence="1">
    <location>
        <begin position="129"/>
        <end position="165"/>
    </location>
</feature>